<keyword evidence="2" id="KW-0812">Transmembrane</keyword>
<reference evidence="3" key="1">
    <citation type="journal article" date="2023" name="Mol. Phylogenet. Evol.">
        <title>Genome-scale phylogeny and comparative genomics of the fungal order Sordariales.</title>
        <authorList>
            <person name="Hensen N."/>
            <person name="Bonometti L."/>
            <person name="Westerberg I."/>
            <person name="Brannstrom I.O."/>
            <person name="Guillou S."/>
            <person name="Cros-Aarteil S."/>
            <person name="Calhoun S."/>
            <person name="Haridas S."/>
            <person name="Kuo A."/>
            <person name="Mondo S."/>
            <person name="Pangilinan J."/>
            <person name="Riley R."/>
            <person name="LaButti K."/>
            <person name="Andreopoulos B."/>
            <person name="Lipzen A."/>
            <person name="Chen C."/>
            <person name="Yan M."/>
            <person name="Daum C."/>
            <person name="Ng V."/>
            <person name="Clum A."/>
            <person name="Steindorff A."/>
            <person name="Ohm R.A."/>
            <person name="Martin F."/>
            <person name="Silar P."/>
            <person name="Natvig D.O."/>
            <person name="Lalanne C."/>
            <person name="Gautier V."/>
            <person name="Ament-Velasquez S.L."/>
            <person name="Kruys A."/>
            <person name="Hutchinson M.I."/>
            <person name="Powell A.J."/>
            <person name="Barry K."/>
            <person name="Miller A.N."/>
            <person name="Grigoriev I.V."/>
            <person name="Debuchy R."/>
            <person name="Gladieux P."/>
            <person name="Hiltunen Thoren M."/>
            <person name="Johannesson H."/>
        </authorList>
    </citation>
    <scope>NUCLEOTIDE SEQUENCE</scope>
    <source>
        <strain evidence="3">CBS 560.94</strain>
    </source>
</reference>
<keyword evidence="4" id="KW-1185">Reference proteome</keyword>
<gene>
    <name evidence="3" type="ORF">B0H65DRAFT_457672</name>
</gene>
<dbReference type="RefSeq" id="XP_062684661.1">
    <property type="nucleotide sequence ID" value="XM_062826365.1"/>
</dbReference>
<organism evidence="3 4">
    <name type="scientific">Neurospora tetraspora</name>
    <dbReference type="NCBI Taxonomy" id="94610"/>
    <lineage>
        <taxon>Eukaryota</taxon>
        <taxon>Fungi</taxon>
        <taxon>Dikarya</taxon>
        <taxon>Ascomycota</taxon>
        <taxon>Pezizomycotina</taxon>
        <taxon>Sordariomycetes</taxon>
        <taxon>Sordariomycetidae</taxon>
        <taxon>Sordariales</taxon>
        <taxon>Sordariaceae</taxon>
        <taxon>Neurospora</taxon>
    </lineage>
</organism>
<name>A0AAE0JLD7_9PEZI</name>
<keyword evidence="2" id="KW-0472">Membrane</keyword>
<keyword evidence="2" id="KW-1133">Transmembrane helix</keyword>
<evidence type="ECO:0000313" key="4">
    <source>
        <dbReference type="Proteomes" id="UP001278500"/>
    </source>
</evidence>
<dbReference type="GeneID" id="87863519"/>
<proteinExistence type="predicted"/>
<feature type="region of interest" description="Disordered" evidence="1">
    <location>
        <begin position="1"/>
        <end position="21"/>
    </location>
</feature>
<protein>
    <submittedName>
        <fullName evidence="3">Uncharacterized protein</fullName>
    </submittedName>
</protein>
<reference evidence="3" key="2">
    <citation type="submission" date="2023-06" db="EMBL/GenBank/DDBJ databases">
        <authorList>
            <consortium name="Lawrence Berkeley National Laboratory"/>
            <person name="Haridas S."/>
            <person name="Hensen N."/>
            <person name="Bonometti L."/>
            <person name="Westerberg I."/>
            <person name="Brannstrom I.O."/>
            <person name="Guillou S."/>
            <person name="Cros-Aarteil S."/>
            <person name="Calhoun S."/>
            <person name="Kuo A."/>
            <person name="Mondo S."/>
            <person name="Pangilinan J."/>
            <person name="Riley R."/>
            <person name="Labutti K."/>
            <person name="Andreopoulos B."/>
            <person name="Lipzen A."/>
            <person name="Chen C."/>
            <person name="Yanf M."/>
            <person name="Daum C."/>
            <person name="Ng V."/>
            <person name="Clum A."/>
            <person name="Steindorff A."/>
            <person name="Ohm R."/>
            <person name="Martin F."/>
            <person name="Silar P."/>
            <person name="Natvig D."/>
            <person name="Lalanne C."/>
            <person name="Gautier V."/>
            <person name="Ament-Velasquez S.L."/>
            <person name="Kruys A."/>
            <person name="Hutchinson M.I."/>
            <person name="Powell A.J."/>
            <person name="Barry K."/>
            <person name="Miller A.N."/>
            <person name="Grigoriev I.V."/>
            <person name="Debuchy R."/>
            <person name="Gladieux P."/>
            <person name="Thoren M.H."/>
            <person name="Johannesson H."/>
        </authorList>
    </citation>
    <scope>NUCLEOTIDE SEQUENCE</scope>
    <source>
        <strain evidence="3">CBS 560.94</strain>
    </source>
</reference>
<sequence>MSGAVSPSGLRKLGDSAPGAPEMEALRKEVDRARDCSAREGSVGVCKGAGDSAFSSSSAAVVSVAVGSSAAASADVGDVTSSDGFSSVSFADSLGLEGVSAGASSDVGGLSSFLSSFLDAPPAFLAFCFFNASSLFLAAATFSALALSSSAMMS</sequence>
<comment type="caution">
    <text evidence="3">The sequence shown here is derived from an EMBL/GenBank/DDBJ whole genome shotgun (WGS) entry which is preliminary data.</text>
</comment>
<evidence type="ECO:0000256" key="2">
    <source>
        <dbReference type="SAM" id="Phobius"/>
    </source>
</evidence>
<dbReference type="AlphaFoldDB" id="A0AAE0JLD7"/>
<accession>A0AAE0JLD7</accession>
<dbReference type="EMBL" id="JAUEPP010000002">
    <property type="protein sequence ID" value="KAK3351366.1"/>
    <property type="molecule type" value="Genomic_DNA"/>
</dbReference>
<evidence type="ECO:0000256" key="1">
    <source>
        <dbReference type="SAM" id="MobiDB-lite"/>
    </source>
</evidence>
<feature type="transmembrane region" description="Helical" evidence="2">
    <location>
        <begin position="123"/>
        <end position="147"/>
    </location>
</feature>
<evidence type="ECO:0000313" key="3">
    <source>
        <dbReference type="EMBL" id="KAK3351366.1"/>
    </source>
</evidence>
<dbReference type="Proteomes" id="UP001278500">
    <property type="component" value="Unassembled WGS sequence"/>
</dbReference>